<feature type="transmembrane region" description="Helical" evidence="12">
    <location>
        <begin position="455"/>
        <end position="475"/>
    </location>
</feature>
<feature type="region of interest" description="Disordered" evidence="11">
    <location>
        <begin position="77"/>
        <end position="103"/>
    </location>
</feature>
<keyword evidence="4" id="KW-1003">Cell membrane</keyword>
<dbReference type="Proteomes" id="UP000274504">
    <property type="component" value="Unassembled WGS sequence"/>
</dbReference>
<feature type="transmembrane region" description="Helical" evidence="12">
    <location>
        <begin position="381"/>
        <end position="402"/>
    </location>
</feature>
<reference evidence="15" key="1">
    <citation type="submission" date="2016-04" db="UniProtKB">
        <authorList>
            <consortium name="WormBaseParasite"/>
        </authorList>
    </citation>
    <scope>IDENTIFICATION</scope>
</reference>
<evidence type="ECO:0000256" key="5">
    <source>
        <dbReference type="ARBA" id="ARBA00022692"/>
    </source>
</evidence>
<evidence type="ECO:0000313" key="14">
    <source>
        <dbReference type="Proteomes" id="UP000274504"/>
    </source>
</evidence>
<dbReference type="GO" id="GO:0005886">
    <property type="term" value="C:plasma membrane"/>
    <property type="evidence" value="ECO:0007669"/>
    <property type="project" value="UniProtKB-SubCell"/>
</dbReference>
<keyword evidence="7 12" id="KW-1133">Transmembrane helix</keyword>
<evidence type="ECO:0000256" key="3">
    <source>
        <dbReference type="ARBA" id="ARBA00022448"/>
    </source>
</evidence>
<dbReference type="PANTHER" id="PTHR21522:SF32">
    <property type="entry name" value="OTOPETRIN-2"/>
    <property type="match status" value="1"/>
</dbReference>
<feature type="transmembrane region" description="Helical" evidence="12">
    <location>
        <begin position="199"/>
        <end position="221"/>
    </location>
</feature>
<evidence type="ECO:0000313" key="15">
    <source>
        <dbReference type="WBParaSite" id="HDID_0000911101-mRNA-1"/>
    </source>
</evidence>
<feature type="transmembrane region" description="Helical" evidence="12">
    <location>
        <begin position="487"/>
        <end position="506"/>
    </location>
</feature>
<sequence>MAIFQVIQFTLSIFSLIYLQTLLAYYSRQQARYAEQAVHHLDGAFDENTYAEPRNGCNDDDDTLSNEERNIFEQAEVVNSSHQETHSGMDNFSLGSSREPPSRNIQANNFTESEEADSIIQAFDVQPRRKKRLCSLGHMFGDDPKFRKRVSVPFAQHPIGSNLYLRLGAVVFGFGVMIMDGLRAADQLNETNNSFGCHSVLWVPVNIIHSAYVLWQTYFIFKFHQIIFNVQIFFVRFILCHLTVVNMGQWLSTVVQEIVSIKEDHVFTFGNETKINSDGGFSNNTPTRTPQCFSQVSHFAHYLIPCGVEYSLIAMAIFYKMLQRIGNVQDVLKTLHRQDTATPRDDAVQVISCRSNRHPILGDFQNFNWSKEVHCQRAHKGLFFGLLLVMVTVVALTLFYTYLQHHNHQEALTLYQLTDITLLVIGILTSAMGFFQLRDLGMRYFSESDVFDINLLMVGLVGTLFYDMFLLIPAAEMVGESKEIGLFVGKSVMEMSQAIIQVFLILEASRRQAANLDQVSKKPGRAIITFLLILNLAMWIVNVFELKHAENHPIHQKYYSPFAWKIITRLSLPLLIFFRFHSSICLADAWSNVYNTKTNY</sequence>
<name>A0A0R3SUE0_HYMDI</name>
<dbReference type="Pfam" id="PF03189">
    <property type="entry name" value="Otopetrin"/>
    <property type="match status" value="2"/>
</dbReference>
<evidence type="ECO:0000256" key="8">
    <source>
        <dbReference type="ARBA" id="ARBA00023065"/>
    </source>
</evidence>
<feature type="compositionally biased region" description="Polar residues" evidence="11">
    <location>
        <begin position="77"/>
        <end position="96"/>
    </location>
</feature>
<feature type="transmembrane region" description="Helical" evidence="12">
    <location>
        <begin position="233"/>
        <end position="251"/>
    </location>
</feature>
<evidence type="ECO:0000256" key="10">
    <source>
        <dbReference type="ARBA" id="ARBA00023303"/>
    </source>
</evidence>
<proteinExistence type="inferred from homology"/>
<dbReference type="InterPro" id="IPR004878">
    <property type="entry name" value="Otopetrin"/>
</dbReference>
<feature type="transmembrane region" description="Helical" evidence="12">
    <location>
        <begin position="414"/>
        <end position="435"/>
    </location>
</feature>
<comment type="subcellular location">
    <subcellularLocation>
        <location evidence="1">Cell membrane</location>
        <topology evidence="1">Multi-pass membrane protein</topology>
    </subcellularLocation>
</comment>
<keyword evidence="9 12" id="KW-0472">Membrane</keyword>
<protein>
    <submittedName>
        <fullName evidence="15">Otopetrin-2</fullName>
    </submittedName>
</protein>
<accession>A0A0R3SUE0</accession>
<gene>
    <name evidence="13" type="ORF">HDID_LOCUS9109</name>
</gene>
<dbReference type="GO" id="GO:0015252">
    <property type="term" value="F:proton channel activity"/>
    <property type="evidence" value="ECO:0007669"/>
    <property type="project" value="InterPro"/>
</dbReference>
<feature type="transmembrane region" description="Helical" evidence="12">
    <location>
        <begin position="6"/>
        <end position="26"/>
    </location>
</feature>
<evidence type="ECO:0000256" key="2">
    <source>
        <dbReference type="ARBA" id="ARBA00006513"/>
    </source>
</evidence>
<comment type="similarity">
    <text evidence="2">Belongs to the otopetrin family.</text>
</comment>
<dbReference type="AlphaFoldDB" id="A0A0R3SUE0"/>
<dbReference type="EMBL" id="UYSG01011213">
    <property type="protein sequence ID" value="VDL61427.1"/>
    <property type="molecule type" value="Genomic_DNA"/>
</dbReference>
<feature type="transmembrane region" description="Helical" evidence="12">
    <location>
        <begin position="163"/>
        <end position="179"/>
    </location>
</feature>
<feature type="transmembrane region" description="Helical" evidence="12">
    <location>
        <begin position="562"/>
        <end position="580"/>
    </location>
</feature>
<keyword evidence="3" id="KW-0813">Transport</keyword>
<evidence type="ECO:0000256" key="1">
    <source>
        <dbReference type="ARBA" id="ARBA00004651"/>
    </source>
</evidence>
<dbReference type="OrthoDB" id="6429739at2759"/>
<keyword evidence="5 12" id="KW-0812">Transmembrane</keyword>
<evidence type="ECO:0000256" key="9">
    <source>
        <dbReference type="ARBA" id="ARBA00023136"/>
    </source>
</evidence>
<evidence type="ECO:0000256" key="4">
    <source>
        <dbReference type="ARBA" id="ARBA00022475"/>
    </source>
</evidence>
<evidence type="ECO:0000256" key="7">
    <source>
        <dbReference type="ARBA" id="ARBA00022989"/>
    </source>
</evidence>
<evidence type="ECO:0000256" key="12">
    <source>
        <dbReference type="SAM" id="Phobius"/>
    </source>
</evidence>
<reference evidence="13 14" key="2">
    <citation type="submission" date="2018-11" db="EMBL/GenBank/DDBJ databases">
        <authorList>
            <consortium name="Pathogen Informatics"/>
        </authorList>
    </citation>
    <scope>NUCLEOTIDE SEQUENCE [LARGE SCALE GENOMIC DNA]</scope>
</reference>
<evidence type="ECO:0000256" key="6">
    <source>
        <dbReference type="ARBA" id="ARBA00022781"/>
    </source>
</evidence>
<dbReference type="WBParaSite" id="HDID_0000911101-mRNA-1">
    <property type="protein sequence ID" value="HDID_0000911101-mRNA-1"/>
    <property type="gene ID" value="HDID_0000911101"/>
</dbReference>
<feature type="transmembrane region" description="Helical" evidence="12">
    <location>
        <begin position="526"/>
        <end position="542"/>
    </location>
</feature>
<organism evidence="15">
    <name type="scientific">Hymenolepis diminuta</name>
    <name type="common">Rat tapeworm</name>
    <dbReference type="NCBI Taxonomy" id="6216"/>
    <lineage>
        <taxon>Eukaryota</taxon>
        <taxon>Metazoa</taxon>
        <taxon>Spiralia</taxon>
        <taxon>Lophotrochozoa</taxon>
        <taxon>Platyhelminthes</taxon>
        <taxon>Cestoda</taxon>
        <taxon>Eucestoda</taxon>
        <taxon>Cyclophyllidea</taxon>
        <taxon>Hymenolepididae</taxon>
        <taxon>Hymenolepis</taxon>
    </lineage>
</organism>
<dbReference type="PANTHER" id="PTHR21522">
    <property type="entry name" value="PROTON CHANNEL OTOP"/>
    <property type="match status" value="1"/>
</dbReference>
<keyword evidence="10" id="KW-0407">Ion channel</keyword>
<evidence type="ECO:0000313" key="13">
    <source>
        <dbReference type="EMBL" id="VDL61427.1"/>
    </source>
</evidence>
<evidence type="ECO:0000256" key="11">
    <source>
        <dbReference type="SAM" id="MobiDB-lite"/>
    </source>
</evidence>
<feature type="transmembrane region" description="Helical" evidence="12">
    <location>
        <begin position="299"/>
        <end position="319"/>
    </location>
</feature>
<keyword evidence="8" id="KW-0406">Ion transport</keyword>
<keyword evidence="6" id="KW-0375">Hydrogen ion transport</keyword>